<dbReference type="AlphaFoldDB" id="A0A5E4PMT4"/>
<proteinExistence type="predicted"/>
<evidence type="ECO:0000313" key="2">
    <source>
        <dbReference type="EMBL" id="VVC86313.1"/>
    </source>
</evidence>
<accession>A0A5E4PMT4</accession>
<keyword evidence="3" id="KW-1185">Reference proteome</keyword>
<sequence>MRKPAHRDVSALTLTLARHGIPAPAAAPRDAARASATAPARAAHAAALAHVHPARAPPGRRPLEPVPHLETARLRQRQVGEQ</sequence>
<evidence type="ECO:0000313" key="3">
    <source>
        <dbReference type="Proteomes" id="UP000324832"/>
    </source>
</evidence>
<name>A0A5E4PMT4_9NEOP</name>
<protein>
    <submittedName>
        <fullName evidence="2">Uncharacterized protein</fullName>
    </submittedName>
</protein>
<dbReference type="Proteomes" id="UP000324832">
    <property type="component" value="Unassembled WGS sequence"/>
</dbReference>
<feature type="region of interest" description="Disordered" evidence="1">
    <location>
        <begin position="20"/>
        <end position="82"/>
    </location>
</feature>
<evidence type="ECO:0000256" key="1">
    <source>
        <dbReference type="SAM" id="MobiDB-lite"/>
    </source>
</evidence>
<reference evidence="2 3" key="1">
    <citation type="submission" date="2017-07" db="EMBL/GenBank/DDBJ databases">
        <authorList>
            <person name="Talla V."/>
            <person name="Backstrom N."/>
        </authorList>
    </citation>
    <scope>NUCLEOTIDE SEQUENCE [LARGE SCALE GENOMIC DNA]</scope>
</reference>
<gene>
    <name evidence="2" type="ORF">LSINAPIS_LOCUS156</name>
</gene>
<feature type="compositionally biased region" description="Basic and acidic residues" evidence="1">
    <location>
        <begin position="70"/>
        <end position="82"/>
    </location>
</feature>
<organism evidence="2 3">
    <name type="scientific">Leptidea sinapis</name>
    <dbReference type="NCBI Taxonomy" id="189913"/>
    <lineage>
        <taxon>Eukaryota</taxon>
        <taxon>Metazoa</taxon>
        <taxon>Ecdysozoa</taxon>
        <taxon>Arthropoda</taxon>
        <taxon>Hexapoda</taxon>
        <taxon>Insecta</taxon>
        <taxon>Pterygota</taxon>
        <taxon>Neoptera</taxon>
        <taxon>Endopterygota</taxon>
        <taxon>Lepidoptera</taxon>
        <taxon>Glossata</taxon>
        <taxon>Ditrysia</taxon>
        <taxon>Papilionoidea</taxon>
        <taxon>Pieridae</taxon>
        <taxon>Dismorphiinae</taxon>
        <taxon>Leptidea</taxon>
    </lineage>
</organism>
<dbReference type="EMBL" id="FZQP02000002">
    <property type="protein sequence ID" value="VVC86313.1"/>
    <property type="molecule type" value="Genomic_DNA"/>
</dbReference>
<feature type="compositionally biased region" description="Low complexity" evidence="1">
    <location>
        <begin position="22"/>
        <end position="51"/>
    </location>
</feature>